<evidence type="ECO:0000313" key="2">
    <source>
        <dbReference type="Proteomes" id="UP000320496"/>
    </source>
</evidence>
<protein>
    <recommendedName>
        <fullName evidence="3">Neutral/alkaline non-lysosomal ceramidase</fullName>
    </recommendedName>
</protein>
<accession>A0A517ZDH2</accession>
<evidence type="ECO:0008006" key="3">
    <source>
        <dbReference type="Google" id="ProtNLM"/>
    </source>
</evidence>
<dbReference type="AlphaFoldDB" id="A0A517ZDH2"/>
<evidence type="ECO:0000313" key="1">
    <source>
        <dbReference type="EMBL" id="QDU40515.1"/>
    </source>
</evidence>
<name>A0A517ZDH2_9PLAN</name>
<dbReference type="RefSeq" id="WP_197443767.1">
    <property type="nucleotide sequence ID" value="NZ_CP036275.1"/>
</dbReference>
<proteinExistence type="predicted"/>
<dbReference type="KEGG" id="mri:Mal4_48730"/>
<dbReference type="Proteomes" id="UP000320496">
    <property type="component" value="Chromosome"/>
</dbReference>
<gene>
    <name evidence="1" type="ORF">Mal4_48730</name>
</gene>
<dbReference type="EMBL" id="CP036275">
    <property type="protein sequence ID" value="QDU40515.1"/>
    <property type="molecule type" value="Genomic_DNA"/>
</dbReference>
<reference evidence="1 2" key="1">
    <citation type="submission" date="2019-02" db="EMBL/GenBank/DDBJ databases">
        <title>Deep-cultivation of Planctomycetes and their phenomic and genomic characterization uncovers novel biology.</title>
        <authorList>
            <person name="Wiegand S."/>
            <person name="Jogler M."/>
            <person name="Boedeker C."/>
            <person name="Pinto D."/>
            <person name="Vollmers J."/>
            <person name="Rivas-Marin E."/>
            <person name="Kohn T."/>
            <person name="Peeters S.H."/>
            <person name="Heuer A."/>
            <person name="Rast P."/>
            <person name="Oberbeckmann S."/>
            <person name="Bunk B."/>
            <person name="Jeske O."/>
            <person name="Meyerdierks A."/>
            <person name="Storesund J.E."/>
            <person name="Kallscheuer N."/>
            <person name="Luecker S."/>
            <person name="Lage O.M."/>
            <person name="Pohl T."/>
            <person name="Merkel B.J."/>
            <person name="Hornburger P."/>
            <person name="Mueller R.-W."/>
            <person name="Bruemmer F."/>
            <person name="Labrenz M."/>
            <person name="Spormann A.M."/>
            <person name="Op den Camp H."/>
            <person name="Overmann J."/>
            <person name="Amann R."/>
            <person name="Jetten M.S.M."/>
            <person name="Mascher T."/>
            <person name="Medema M.H."/>
            <person name="Devos D.P."/>
            <person name="Kaster A.-K."/>
            <person name="Ovreas L."/>
            <person name="Rohde M."/>
            <person name="Galperin M.Y."/>
            <person name="Jogler C."/>
        </authorList>
    </citation>
    <scope>NUCLEOTIDE SEQUENCE [LARGE SCALE GENOMIC DNA]</scope>
    <source>
        <strain evidence="1 2">Mal4</strain>
    </source>
</reference>
<keyword evidence="2" id="KW-1185">Reference proteome</keyword>
<sequence length="456" mass="50567">MTRRLLPILLLVAICRPAPGDEYRLATFSADVTIPLGHRCMGILPTKAQRIESPLEARGFVLLGPGKPIVLLAFDWCEIRNDSYDEWRRACAKAAGTDAERVLVSSLHQHDAPVVDSGAQKLLDAVGLQTELFDPAFHDECVRRVTAALTESLEQARPVTHLGLGQARVQKVASNRRVELPDGRVNYSRGSNSGGNAAFAAADDGLIDPNLKTISFWNGDEPLLALHAYATHPMSYYGRGGVSWDFVGIARDRRQRDQLDVLQIYVSGCSGDVTAGKYNDGSPAMRPLLADRLYQAMTKAWEQTERVPLERITVRRTELDLPFHEGDEFRREAMEKVLHNEEVDVRQRILAAMGLASLDRIEQGRGIDVPCVDFGPAQILLLPGESFVGYQLDAQKLRPDSFVMTIGYGECWPGYIPTQAAFDEHFGHSWRWVGPDAPKAMRTALEQVLLPTANDQ</sequence>
<organism evidence="1 2">
    <name type="scientific">Maioricimonas rarisocia</name>
    <dbReference type="NCBI Taxonomy" id="2528026"/>
    <lineage>
        <taxon>Bacteria</taxon>
        <taxon>Pseudomonadati</taxon>
        <taxon>Planctomycetota</taxon>
        <taxon>Planctomycetia</taxon>
        <taxon>Planctomycetales</taxon>
        <taxon>Planctomycetaceae</taxon>
        <taxon>Maioricimonas</taxon>
    </lineage>
</organism>